<accession>A0A5K7XDF2</accession>
<dbReference type="AlphaFoldDB" id="A0A5K7XDF2"/>
<organism evidence="1 2">
    <name type="scientific">Lacipirellula parvula</name>
    <dbReference type="NCBI Taxonomy" id="2650471"/>
    <lineage>
        <taxon>Bacteria</taxon>
        <taxon>Pseudomonadati</taxon>
        <taxon>Planctomycetota</taxon>
        <taxon>Planctomycetia</taxon>
        <taxon>Pirellulales</taxon>
        <taxon>Lacipirellulaceae</taxon>
        <taxon>Lacipirellula</taxon>
    </lineage>
</organism>
<dbReference type="EMBL" id="AP021861">
    <property type="protein sequence ID" value="BBO31059.1"/>
    <property type="molecule type" value="Genomic_DNA"/>
</dbReference>
<dbReference type="KEGG" id="lpav:PLANPX_0671"/>
<name>A0A5K7XDF2_9BACT</name>
<evidence type="ECO:0000313" key="2">
    <source>
        <dbReference type="Proteomes" id="UP000326837"/>
    </source>
</evidence>
<evidence type="ECO:0000313" key="1">
    <source>
        <dbReference type="EMBL" id="BBO31059.1"/>
    </source>
</evidence>
<dbReference type="Proteomes" id="UP000326837">
    <property type="component" value="Chromosome"/>
</dbReference>
<reference evidence="2" key="1">
    <citation type="submission" date="2019-10" db="EMBL/GenBank/DDBJ databases">
        <title>Lacipirellula parvula gen. nov., sp. nov., representing a lineage of planctomycetes widespread in freshwater anoxic habitats, and description of the family Lacipirellulaceae.</title>
        <authorList>
            <person name="Dedysh S.N."/>
            <person name="Kulichevskaya I.S."/>
            <person name="Beletsky A.V."/>
            <person name="Rakitin A.L."/>
            <person name="Mardanov A.V."/>
            <person name="Ivanova A.A."/>
            <person name="Saltykova V.X."/>
            <person name="Rijpstra W.I.C."/>
            <person name="Sinninghe Damste J.S."/>
            <person name="Ravin N.V."/>
        </authorList>
    </citation>
    <scope>NUCLEOTIDE SEQUENCE [LARGE SCALE GENOMIC DNA]</scope>
    <source>
        <strain evidence="2">PX69</strain>
    </source>
</reference>
<dbReference type="RefSeq" id="WP_152097275.1">
    <property type="nucleotide sequence ID" value="NZ_AP021861.1"/>
</dbReference>
<protein>
    <submittedName>
        <fullName evidence="1">Uncharacterized protein</fullName>
    </submittedName>
</protein>
<keyword evidence="2" id="KW-1185">Reference proteome</keyword>
<gene>
    <name evidence="1" type="ORF">PLANPX_0671</name>
</gene>
<sequence length="115" mass="12623">MVTKEQVLTVIDKTISAGEFLAPFLPGLVDDAFICFLKWARTDATILKWFETFVPPAPSAVTAPPEVVVDSLRRWSSEAGRLSTPGGYIKLMQLLIQLATTLQELFGKSQTPVAQ</sequence>
<proteinExistence type="predicted"/>